<dbReference type="EMBL" id="CAJVCH010333374">
    <property type="protein sequence ID" value="CAG7815006.1"/>
    <property type="molecule type" value="Genomic_DNA"/>
</dbReference>
<evidence type="ECO:0000313" key="1">
    <source>
        <dbReference type="EMBL" id="CAG7815006.1"/>
    </source>
</evidence>
<feature type="non-terminal residue" evidence="1">
    <location>
        <position position="35"/>
    </location>
</feature>
<reference evidence="1" key="1">
    <citation type="submission" date="2021-06" db="EMBL/GenBank/DDBJ databases">
        <authorList>
            <person name="Hodson N. C."/>
            <person name="Mongue J. A."/>
            <person name="Jaron S. K."/>
        </authorList>
    </citation>
    <scope>NUCLEOTIDE SEQUENCE</scope>
</reference>
<dbReference type="AlphaFoldDB" id="A0A8J2P467"/>
<protein>
    <submittedName>
        <fullName evidence="1">Uncharacterized protein</fullName>
    </submittedName>
</protein>
<dbReference type="OrthoDB" id="9950135at2759"/>
<name>A0A8J2P467_9HEXA</name>
<comment type="caution">
    <text evidence="1">The sequence shown here is derived from an EMBL/GenBank/DDBJ whole genome shotgun (WGS) entry which is preliminary data.</text>
</comment>
<proteinExistence type="predicted"/>
<sequence>MEDANSDDENPEVDKTPKLKVNAIDAIEYAHPASN</sequence>
<evidence type="ECO:0000313" key="2">
    <source>
        <dbReference type="Proteomes" id="UP000708208"/>
    </source>
</evidence>
<keyword evidence="2" id="KW-1185">Reference proteome</keyword>
<accession>A0A8J2P467</accession>
<dbReference type="Proteomes" id="UP000708208">
    <property type="component" value="Unassembled WGS sequence"/>
</dbReference>
<organism evidence="1 2">
    <name type="scientific">Allacma fusca</name>
    <dbReference type="NCBI Taxonomy" id="39272"/>
    <lineage>
        <taxon>Eukaryota</taxon>
        <taxon>Metazoa</taxon>
        <taxon>Ecdysozoa</taxon>
        <taxon>Arthropoda</taxon>
        <taxon>Hexapoda</taxon>
        <taxon>Collembola</taxon>
        <taxon>Symphypleona</taxon>
        <taxon>Sminthuridae</taxon>
        <taxon>Allacma</taxon>
    </lineage>
</organism>
<gene>
    <name evidence="1" type="ORF">AFUS01_LOCUS25712</name>
</gene>